<reference evidence="2" key="1">
    <citation type="submission" date="2016-11" db="UniProtKB">
        <authorList>
            <consortium name="WormBaseParasite"/>
        </authorList>
    </citation>
    <scope>IDENTIFICATION</scope>
    <source>
        <strain evidence="2">KR3021</strain>
    </source>
</reference>
<proteinExistence type="predicted"/>
<sequence length="468" mass="52279">MLNNVPEKMVDVGLLALTAKNFNKLPALLNIAKGQIKKRLYIRPECYSDLVNQIPNIYLEANKSCGQLDVRVLIDPRKTVKFDKYYGENESMEKELAVQNFLNLKKQFDAVVIGGTFDRIHNGHKVLISCAALQASKYLVTGVTKGEMNNKKILWELMEPFEARIRGVDDFLYDISVGIESRTEAITDAYGPSIVDQNLKLIVTSEDTRKGGEAVNIKRKERNMSTLETYVIPLIEGADEILNESKLSSSAQRRSLLGSILRQPEPKDLPKRPYIIGLTGGICSGKSSLATFLGTQNTEVIDCDKLGHALYSDSADLRNELIKEFGEAVATEGSINRKELGNIIFNSTEKRLRLNEIVWPKIAAMAKEVIAKTDKDIVILEAAALLEASFDVYCHQVWTVFIPQAEAIKRVVERDGFSEEAAQARVNSQSSVQDKIAKSNIVFCSLWSKTETQRQALKALDIVKSKYL</sequence>
<evidence type="ECO:0000313" key="2">
    <source>
        <dbReference type="WBParaSite" id="RSKR_0000323800.1"/>
    </source>
</evidence>
<organism evidence="1 2">
    <name type="scientific">Rhabditophanes sp. KR3021</name>
    <dbReference type="NCBI Taxonomy" id="114890"/>
    <lineage>
        <taxon>Eukaryota</taxon>
        <taxon>Metazoa</taxon>
        <taxon>Ecdysozoa</taxon>
        <taxon>Nematoda</taxon>
        <taxon>Chromadorea</taxon>
        <taxon>Rhabditida</taxon>
        <taxon>Tylenchina</taxon>
        <taxon>Panagrolaimomorpha</taxon>
        <taxon>Strongyloidoidea</taxon>
        <taxon>Alloionematidae</taxon>
        <taxon>Rhabditophanes</taxon>
    </lineage>
</organism>
<protein>
    <submittedName>
        <fullName evidence="2">CTP_transf_like domain-containing protein</fullName>
    </submittedName>
</protein>
<evidence type="ECO:0000313" key="1">
    <source>
        <dbReference type="Proteomes" id="UP000095286"/>
    </source>
</evidence>
<accession>A0AC35TPX4</accession>
<dbReference type="Proteomes" id="UP000095286">
    <property type="component" value="Unplaced"/>
</dbReference>
<dbReference type="WBParaSite" id="RSKR_0000323800.1">
    <property type="protein sequence ID" value="RSKR_0000323800.1"/>
    <property type="gene ID" value="RSKR_0000323800"/>
</dbReference>
<name>A0AC35TPX4_9BILA</name>